<feature type="transmembrane region" description="Helical" evidence="7">
    <location>
        <begin position="319"/>
        <end position="339"/>
    </location>
</feature>
<dbReference type="PROSITE" id="PS50850">
    <property type="entry name" value="MFS"/>
    <property type="match status" value="1"/>
</dbReference>
<feature type="compositionally biased region" description="Basic and acidic residues" evidence="6">
    <location>
        <begin position="473"/>
        <end position="496"/>
    </location>
</feature>
<name>A0A5C5FQ20_9BASI</name>
<dbReference type="Gene3D" id="1.20.1250.20">
    <property type="entry name" value="MFS general substrate transporter like domains"/>
    <property type="match status" value="2"/>
</dbReference>
<evidence type="ECO:0000256" key="4">
    <source>
        <dbReference type="ARBA" id="ARBA00022989"/>
    </source>
</evidence>
<evidence type="ECO:0000313" key="9">
    <source>
        <dbReference type="EMBL" id="TNY18958.1"/>
    </source>
</evidence>
<dbReference type="GO" id="GO:0022857">
    <property type="term" value="F:transmembrane transporter activity"/>
    <property type="evidence" value="ECO:0007669"/>
    <property type="project" value="InterPro"/>
</dbReference>
<keyword evidence="2" id="KW-0813">Transport</keyword>
<dbReference type="STRING" id="5288.A0A5C5FQ20"/>
<evidence type="ECO:0000313" key="10">
    <source>
        <dbReference type="Proteomes" id="UP000311382"/>
    </source>
</evidence>
<feature type="transmembrane region" description="Helical" evidence="7">
    <location>
        <begin position="216"/>
        <end position="236"/>
    </location>
</feature>
<evidence type="ECO:0000256" key="7">
    <source>
        <dbReference type="SAM" id="Phobius"/>
    </source>
</evidence>
<dbReference type="GO" id="GO:0016020">
    <property type="term" value="C:membrane"/>
    <property type="evidence" value="ECO:0007669"/>
    <property type="project" value="UniProtKB-SubCell"/>
</dbReference>
<keyword evidence="10" id="KW-1185">Reference proteome</keyword>
<organism evidence="9 10">
    <name type="scientific">Rhodotorula diobovata</name>
    <dbReference type="NCBI Taxonomy" id="5288"/>
    <lineage>
        <taxon>Eukaryota</taxon>
        <taxon>Fungi</taxon>
        <taxon>Dikarya</taxon>
        <taxon>Basidiomycota</taxon>
        <taxon>Pucciniomycotina</taxon>
        <taxon>Microbotryomycetes</taxon>
        <taxon>Sporidiobolales</taxon>
        <taxon>Sporidiobolaceae</taxon>
        <taxon>Rhodotorula</taxon>
    </lineage>
</organism>
<dbReference type="PANTHER" id="PTHR43791:SF22">
    <property type="entry name" value="TRANSPORTER, PUTATIVE (AFU_ORTHOLOGUE AFUA_6G11320)-RELATED"/>
    <property type="match status" value="1"/>
</dbReference>
<feature type="transmembrane region" description="Helical" evidence="7">
    <location>
        <begin position="407"/>
        <end position="427"/>
    </location>
</feature>
<dbReference type="AlphaFoldDB" id="A0A5C5FQ20"/>
<feature type="domain" description="Major facilitator superfamily (MFS) profile" evidence="8">
    <location>
        <begin position="54"/>
        <end position="467"/>
    </location>
</feature>
<dbReference type="Proteomes" id="UP000311382">
    <property type="component" value="Unassembled WGS sequence"/>
</dbReference>
<dbReference type="PANTHER" id="PTHR43791">
    <property type="entry name" value="PERMEASE-RELATED"/>
    <property type="match status" value="1"/>
</dbReference>
<sequence>MAAFSDAEKQDLDRLGQASPDSDLTGSGQASVDSQVDYSPEEEKALVRKVDWALLPGLTFLYLLSFLDRSNVGLAKLQGLMKDIGLADKPEAYNTSLALYFVGYVLFEIPANMVLKKLNPRVVLPTLTILWGITAALQCLVKDEAGFYVARFFLGVSEAGLFPGIVFVLSCFYARKERTLRVSLFFGGAALAGAFGGILGFGIGKIEGGALESWGYLFLIEGLFTVLVGVSAYWWIPASPSRAKFLTERQRAILVARLRLDGGSTDEEPFSWQGVWDAFKDPFVHAYGWLFHCFAFGLYSLSLFLPTIVAQLGYASWRAQLLTVPIYALAFLAILVFCWASHRVNQRGSAIAVAGGIAIVGYIVLIATHTAGARLAGAFLAVGGIYAANALLLSWPSENVSPQTKRAVTSGNQIFIGDIGAITGSLVYRPSLSKNFYRLPHGVAILFTGLGCLLALSLSFGMHRANRTGNVGRAERVEKKGEEPKGDRRRGYEFQI</sequence>
<comment type="caution">
    <text evidence="9">The sequence shown here is derived from an EMBL/GenBank/DDBJ whole genome shotgun (WGS) entry which is preliminary data.</text>
</comment>
<feature type="transmembrane region" description="Helical" evidence="7">
    <location>
        <begin position="289"/>
        <end position="313"/>
    </location>
</feature>
<accession>A0A5C5FQ20</accession>
<evidence type="ECO:0000259" key="8">
    <source>
        <dbReference type="PROSITE" id="PS50850"/>
    </source>
</evidence>
<feature type="transmembrane region" description="Helical" evidence="7">
    <location>
        <begin position="375"/>
        <end position="395"/>
    </location>
</feature>
<protein>
    <submittedName>
        <fullName evidence="9">MFS general substrate transporter</fullName>
    </submittedName>
</protein>
<dbReference type="FunFam" id="1.20.1250.20:FF:000013">
    <property type="entry name" value="MFS general substrate transporter"/>
    <property type="match status" value="1"/>
</dbReference>
<feature type="transmembrane region" description="Helical" evidence="7">
    <location>
        <begin position="122"/>
        <end position="141"/>
    </location>
</feature>
<evidence type="ECO:0000256" key="5">
    <source>
        <dbReference type="ARBA" id="ARBA00023136"/>
    </source>
</evidence>
<dbReference type="Pfam" id="PF07690">
    <property type="entry name" value="MFS_1"/>
    <property type="match status" value="1"/>
</dbReference>
<evidence type="ECO:0000256" key="6">
    <source>
        <dbReference type="SAM" id="MobiDB-lite"/>
    </source>
</evidence>
<keyword evidence="3 7" id="KW-0812">Transmembrane</keyword>
<feature type="transmembrane region" description="Helical" evidence="7">
    <location>
        <begin position="184"/>
        <end position="204"/>
    </location>
</feature>
<keyword evidence="4 7" id="KW-1133">Transmembrane helix</keyword>
<feature type="transmembrane region" description="Helical" evidence="7">
    <location>
        <begin position="439"/>
        <end position="460"/>
    </location>
</feature>
<keyword evidence="5 7" id="KW-0472">Membrane</keyword>
<feature type="transmembrane region" description="Helical" evidence="7">
    <location>
        <begin position="147"/>
        <end position="172"/>
    </location>
</feature>
<proteinExistence type="predicted"/>
<dbReference type="EMBL" id="SOZI01000114">
    <property type="protein sequence ID" value="TNY18958.1"/>
    <property type="molecule type" value="Genomic_DNA"/>
</dbReference>
<dbReference type="OrthoDB" id="2962993at2759"/>
<evidence type="ECO:0000256" key="3">
    <source>
        <dbReference type="ARBA" id="ARBA00022692"/>
    </source>
</evidence>
<dbReference type="FunFam" id="1.20.1250.20:FF:000018">
    <property type="entry name" value="MFS transporter permease"/>
    <property type="match status" value="1"/>
</dbReference>
<reference evidence="9 10" key="1">
    <citation type="submission" date="2019-03" db="EMBL/GenBank/DDBJ databases">
        <title>Rhodosporidium diobovatum UCD-FST 08-225 genome sequencing, assembly, and annotation.</title>
        <authorList>
            <person name="Fakankun I.U."/>
            <person name="Fristensky B."/>
            <person name="Levin D.B."/>
        </authorList>
    </citation>
    <scope>NUCLEOTIDE SEQUENCE [LARGE SCALE GENOMIC DNA]</scope>
    <source>
        <strain evidence="9 10">UCD-FST 08-225</strain>
    </source>
</reference>
<feature type="region of interest" description="Disordered" evidence="6">
    <location>
        <begin position="471"/>
        <end position="496"/>
    </location>
</feature>
<evidence type="ECO:0000256" key="2">
    <source>
        <dbReference type="ARBA" id="ARBA00022448"/>
    </source>
</evidence>
<feature type="region of interest" description="Disordered" evidence="6">
    <location>
        <begin position="1"/>
        <end position="37"/>
    </location>
</feature>
<dbReference type="InterPro" id="IPR036259">
    <property type="entry name" value="MFS_trans_sf"/>
</dbReference>
<feature type="compositionally biased region" description="Basic and acidic residues" evidence="6">
    <location>
        <begin position="1"/>
        <end position="14"/>
    </location>
</feature>
<gene>
    <name evidence="9" type="ORF">DMC30DRAFT_418353</name>
</gene>
<feature type="compositionally biased region" description="Polar residues" evidence="6">
    <location>
        <begin position="19"/>
        <end position="37"/>
    </location>
</feature>
<dbReference type="InterPro" id="IPR011701">
    <property type="entry name" value="MFS"/>
</dbReference>
<dbReference type="InterPro" id="IPR020846">
    <property type="entry name" value="MFS_dom"/>
</dbReference>
<comment type="subcellular location">
    <subcellularLocation>
        <location evidence="1">Membrane</location>
        <topology evidence="1">Multi-pass membrane protein</topology>
    </subcellularLocation>
</comment>
<evidence type="ECO:0000256" key="1">
    <source>
        <dbReference type="ARBA" id="ARBA00004141"/>
    </source>
</evidence>
<feature type="transmembrane region" description="Helical" evidence="7">
    <location>
        <begin position="351"/>
        <end position="369"/>
    </location>
</feature>
<dbReference type="SUPFAM" id="SSF103473">
    <property type="entry name" value="MFS general substrate transporter"/>
    <property type="match status" value="1"/>
</dbReference>